<gene>
    <name evidence="3" type="ORF">HNAJ_LOCUS2356</name>
</gene>
<evidence type="ECO:0000313" key="4">
    <source>
        <dbReference type="Proteomes" id="UP000278807"/>
    </source>
</evidence>
<dbReference type="SMART" id="SM01375">
    <property type="entry name" value="Dynein_light"/>
    <property type="match status" value="2"/>
</dbReference>
<reference evidence="5" key="1">
    <citation type="submission" date="2017-02" db="UniProtKB">
        <authorList>
            <consortium name="WormBaseParasite"/>
        </authorList>
    </citation>
    <scope>IDENTIFICATION</scope>
</reference>
<dbReference type="CDD" id="cd00051">
    <property type="entry name" value="EFh"/>
    <property type="match status" value="1"/>
</dbReference>
<evidence type="ECO:0000313" key="5">
    <source>
        <dbReference type="WBParaSite" id="HNAJ_0000235701-mRNA-1"/>
    </source>
</evidence>
<evidence type="ECO:0000313" key="3">
    <source>
        <dbReference type="EMBL" id="VDN98215.1"/>
    </source>
</evidence>
<evidence type="ECO:0000256" key="1">
    <source>
        <dbReference type="SAM" id="MobiDB-lite"/>
    </source>
</evidence>
<dbReference type="EMBL" id="UZAE01001136">
    <property type="protein sequence ID" value="VDN98215.1"/>
    <property type="molecule type" value="Genomic_DNA"/>
</dbReference>
<dbReference type="SUPFAM" id="SSF47473">
    <property type="entry name" value="EF-hand"/>
    <property type="match status" value="1"/>
</dbReference>
<dbReference type="Gene3D" id="1.10.238.10">
    <property type="entry name" value="EF-hand"/>
    <property type="match status" value="2"/>
</dbReference>
<feature type="domain" description="EF-hand" evidence="2">
    <location>
        <begin position="206"/>
        <end position="241"/>
    </location>
</feature>
<evidence type="ECO:0000259" key="2">
    <source>
        <dbReference type="PROSITE" id="PS50222"/>
    </source>
</evidence>
<dbReference type="STRING" id="102285.A0A0R3T5L9"/>
<dbReference type="Pfam" id="PF13499">
    <property type="entry name" value="EF-hand_7"/>
    <property type="match status" value="2"/>
</dbReference>
<dbReference type="WBParaSite" id="HNAJ_0000235701-mRNA-1">
    <property type="protein sequence ID" value="HNAJ_0000235701-mRNA-1"/>
    <property type="gene ID" value="HNAJ_0000235701"/>
</dbReference>
<feature type="compositionally biased region" description="Polar residues" evidence="1">
    <location>
        <begin position="306"/>
        <end position="323"/>
    </location>
</feature>
<dbReference type="SMART" id="SM00054">
    <property type="entry name" value="EFh"/>
    <property type="match status" value="4"/>
</dbReference>
<accession>A0A0R3T5L9</accession>
<dbReference type="Proteomes" id="UP000278807">
    <property type="component" value="Unassembled WGS sequence"/>
</dbReference>
<dbReference type="Pfam" id="PF01221">
    <property type="entry name" value="Dynein_light"/>
    <property type="match status" value="2"/>
</dbReference>
<dbReference type="InterPro" id="IPR001372">
    <property type="entry name" value="Dynein_light_chain_typ-1/2"/>
</dbReference>
<dbReference type="AlphaFoldDB" id="A0A0R3T5L9"/>
<dbReference type="GO" id="GO:0045505">
    <property type="term" value="F:dynein intermediate chain binding"/>
    <property type="evidence" value="ECO:0007669"/>
    <property type="project" value="TreeGrafter"/>
</dbReference>
<feature type="region of interest" description="Disordered" evidence="1">
    <location>
        <begin position="292"/>
        <end position="335"/>
    </location>
</feature>
<dbReference type="SUPFAM" id="SSF54648">
    <property type="entry name" value="DLC"/>
    <property type="match status" value="2"/>
</dbReference>
<feature type="domain" description="EF-hand" evidence="2">
    <location>
        <begin position="4"/>
        <end position="39"/>
    </location>
</feature>
<dbReference type="GO" id="GO:0005868">
    <property type="term" value="C:cytoplasmic dynein complex"/>
    <property type="evidence" value="ECO:0007669"/>
    <property type="project" value="TreeGrafter"/>
</dbReference>
<keyword evidence="4" id="KW-1185">Reference proteome</keyword>
<reference evidence="3 4" key="2">
    <citation type="submission" date="2018-11" db="EMBL/GenBank/DDBJ databases">
        <authorList>
            <consortium name="Pathogen Informatics"/>
        </authorList>
    </citation>
    <scope>NUCLEOTIDE SEQUENCE [LARGE SCALE GENOMIC DNA]</scope>
</reference>
<dbReference type="GO" id="GO:0005509">
    <property type="term" value="F:calcium ion binding"/>
    <property type="evidence" value="ECO:0007669"/>
    <property type="project" value="InterPro"/>
</dbReference>
<dbReference type="InterPro" id="IPR002048">
    <property type="entry name" value="EF_hand_dom"/>
</dbReference>
<organism evidence="5">
    <name type="scientific">Rodentolepis nana</name>
    <name type="common">Dwarf tapeworm</name>
    <name type="synonym">Hymenolepis nana</name>
    <dbReference type="NCBI Taxonomy" id="102285"/>
    <lineage>
        <taxon>Eukaryota</taxon>
        <taxon>Metazoa</taxon>
        <taxon>Spiralia</taxon>
        <taxon>Lophotrochozoa</taxon>
        <taxon>Platyhelminthes</taxon>
        <taxon>Cestoda</taxon>
        <taxon>Eucestoda</taxon>
        <taxon>Cyclophyllidea</taxon>
        <taxon>Hymenolepididae</taxon>
        <taxon>Rodentolepis</taxon>
    </lineage>
</organism>
<dbReference type="Gene3D" id="3.30.740.10">
    <property type="entry name" value="Protein Inhibitor Of Neuronal Nitric Oxide Synthase"/>
    <property type="match status" value="2"/>
</dbReference>
<dbReference type="PROSITE" id="PS50222">
    <property type="entry name" value="EF_HAND_2"/>
    <property type="match status" value="2"/>
</dbReference>
<dbReference type="PANTHER" id="PTHR11886:SF35">
    <property type="entry name" value="DYNEIN LIGHT CHAIN"/>
    <property type="match status" value="1"/>
</dbReference>
<dbReference type="GO" id="GO:0007017">
    <property type="term" value="P:microtubule-based process"/>
    <property type="evidence" value="ECO:0007669"/>
    <property type="project" value="InterPro"/>
</dbReference>
<protein>
    <submittedName>
        <fullName evidence="5">EF-hand domain-containing protein</fullName>
    </submittedName>
</protein>
<dbReference type="InterPro" id="IPR011992">
    <property type="entry name" value="EF-hand-dom_pair"/>
</dbReference>
<dbReference type="PANTHER" id="PTHR11886">
    <property type="entry name" value="DYNEIN LIGHT CHAIN"/>
    <property type="match status" value="1"/>
</dbReference>
<dbReference type="CDD" id="cd21450">
    <property type="entry name" value="DLC-like_DYNLL1-like"/>
    <property type="match status" value="2"/>
</dbReference>
<dbReference type="InterPro" id="IPR037177">
    <property type="entry name" value="DLC_sf"/>
</dbReference>
<sequence>MSMPLSQELADIFEQIDTHYNGYITRDELEAYAKKTNQPEDMVDNWFKWFDYRGVGRITFEDLCETLAISMSKNYSRNVEKKRETQKEAKSKEIKKIDSSLMEGVKVLYSGSVKKGLLEHVVQEIKSANMDRFDKESQFAKYLKENMEKKWGQHWQVIVSRATFGCSVGHEEDYFVHFQYGPYLYILYRTPDCVQFTGEEARKVKAMEFEVMDHIEKADVDSKGYLTRDELRNYFQSLGQNPDFVDEWFKWFDLDNKGVIEAEEVCTTLGMTMRKPYAERVKANREKAAAGESVAVSQAGHEKSSDAQVTKSQNDSRSTSTRSLDGDGVDMMSNRMNSSLSSTIDITSDDEVPTYSASKSGLDRTISADITIEEMPTHLEESAPVTQHDEKDVLKRNESLENLRKSFEILHEEKVNEELLSDIMRIVKNNERKVQEEREMAKLLKDGVEEKHGRHWQAIVAYTNLGCNVEHEVNTFVYLRKDNHIYILFRTPISE</sequence>
<proteinExistence type="predicted"/>
<name>A0A0R3T5L9_RODNA</name>
<dbReference type="OrthoDB" id="6236179at2759"/>